<reference evidence="4 5" key="1">
    <citation type="submission" date="2019-06" db="EMBL/GenBank/DDBJ databases">
        <authorList>
            <person name="Rodrigo-Torres L."/>
            <person name="Arahal R. D."/>
            <person name="Lucena T."/>
        </authorList>
    </citation>
    <scope>NUCLEOTIDE SEQUENCE [LARGE SCALE GENOMIC DNA]</scope>
    <source>
        <strain evidence="4 5">SW08-7</strain>
    </source>
</reference>
<feature type="signal peptide" evidence="2">
    <location>
        <begin position="1"/>
        <end position="32"/>
    </location>
</feature>
<dbReference type="RefSeq" id="WP_144760351.1">
    <property type="nucleotide sequence ID" value="NZ_BPQI01000015.1"/>
</dbReference>
<evidence type="ECO:0000256" key="1">
    <source>
        <dbReference type="SAM" id="MobiDB-lite"/>
    </source>
</evidence>
<proteinExistence type="predicted"/>
<dbReference type="EMBL" id="BPQI01000015">
    <property type="protein sequence ID" value="GJD54873.1"/>
    <property type="molecule type" value="Genomic_DNA"/>
</dbReference>
<accession>A0A564FUI1</accession>
<evidence type="ECO:0000313" key="3">
    <source>
        <dbReference type="EMBL" id="GJD54873.1"/>
    </source>
</evidence>
<dbReference type="AlphaFoldDB" id="A0A564FUI1"/>
<dbReference type="OrthoDB" id="7994799at2"/>
<sequence length="102" mass="10439">MTIHHLARPAGLPFRTAAVLVFLLAGASAAAAGPRHAPRRAVPTTYDAVGALDRDRTGSINAGRNPVAPPHALRSSTLGNAEFPERDPIAQNLGNTAGGGLN</sequence>
<dbReference type="Proteomes" id="UP001055303">
    <property type="component" value="Unassembled WGS sequence"/>
</dbReference>
<reference evidence="3" key="2">
    <citation type="journal article" date="2021" name="Front. Microbiol.">
        <title>Comprehensive Comparative Genomics and Phenotyping of Methylobacterium Species.</title>
        <authorList>
            <person name="Alessa O."/>
            <person name="Ogura Y."/>
            <person name="Fujitani Y."/>
            <person name="Takami H."/>
            <person name="Hayashi T."/>
            <person name="Sahin N."/>
            <person name="Tani A."/>
        </authorList>
    </citation>
    <scope>NUCLEOTIDE SEQUENCE</scope>
    <source>
        <strain evidence="3">DSM 22415</strain>
    </source>
</reference>
<gene>
    <name evidence="3" type="ORF">IFDJLNFL_0752</name>
    <name evidence="4" type="ORF">MTDSW087_00764</name>
</gene>
<evidence type="ECO:0000313" key="6">
    <source>
        <dbReference type="Proteomes" id="UP001055303"/>
    </source>
</evidence>
<evidence type="ECO:0000313" key="4">
    <source>
        <dbReference type="EMBL" id="VUF11091.1"/>
    </source>
</evidence>
<organism evidence="4 5">
    <name type="scientific">Methylobacterium dankookense</name>
    <dbReference type="NCBI Taxonomy" id="560405"/>
    <lineage>
        <taxon>Bacteria</taxon>
        <taxon>Pseudomonadati</taxon>
        <taxon>Pseudomonadota</taxon>
        <taxon>Alphaproteobacteria</taxon>
        <taxon>Hyphomicrobiales</taxon>
        <taxon>Methylobacteriaceae</taxon>
        <taxon>Methylobacterium</taxon>
    </lineage>
</organism>
<evidence type="ECO:0000313" key="5">
    <source>
        <dbReference type="Proteomes" id="UP000401717"/>
    </source>
</evidence>
<evidence type="ECO:0000256" key="2">
    <source>
        <dbReference type="SAM" id="SignalP"/>
    </source>
</evidence>
<protein>
    <submittedName>
        <fullName evidence="4">Uncharacterized protein</fullName>
    </submittedName>
</protein>
<feature type="region of interest" description="Disordered" evidence="1">
    <location>
        <begin position="53"/>
        <end position="102"/>
    </location>
</feature>
<feature type="chain" id="PRO_5021870902" evidence="2">
    <location>
        <begin position="33"/>
        <end position="102"/>
    </location>
</feature>
<keyword evidence="6" id="KW-1185">Reference proteome</keyword>
<name>A0A564FUI1_9HYPH</name>
<dbReference type="EMBL" id="CABFVH010000003">
    <property type="protein sequence ID" value="VUF11091.1"/>
    <property type="molecule type" value="Genomic_DNA"/>
</dbReference>
<reference evidence="3" key="3">
    <citation type="submission" date="2021-08" db="EMBL/GenBank/DDBJ databases">
        <authorList>
            <person name="Tani A."/>
            <person name="Ola A."/>
            <person name="Ogura Y."/>
            <person name="Katsura K."/>
            <person name="Hayashi T."/>
        </authorList>
    </citation>
    <scope>NUCLEOTIDE SEQUENCE</scope>
    <source>
        <strain evidence="3">DSM 22415</strain>
    </source>
</reference>
<keyword evidence="2" id="KW-0732">Signal</keyword>
<dbReference type="Proteomes" id="UP000401717">
    <property type="component" value="Unassembled WGS sequence"/>
</dbReference>